<dbReference type="PANTHER" id="PTHR31874">
    <property type="entry name" value="CCT MOTIF FAMILY PROTEIN, EXPRESSED"/>
    <property type="match status" value="1"/>
</dbReference>
<sequence length="456" mass="49532">MIATTTTGSSAKAAAVGGKEARACDACLRRRARWYCAADDAFLCQACDTSVHSANSLARRHERLRLRPTSPLQTPPPPTPASAKRESHDEVVPAWFKRKARTPRGGRAKSDVRALSRRLVVPHAAGGDSPDRRNDEGEFEAEEEEEEVLYRVPVFDPALPEFCSPQPLEDAAALASSYNEDGAVEDPAKTDRETPEAAPLVQFFPDGGHANFGPTDAELREFAADMEALLGYGLDDGNEESSSFCMETLGLLEPVEVGEDASRVKVETDAGSACEASGTLACALELLDPDASDEMLDIDFNYGSPQDTTTTENAASSSHTGTDAQFLQTSLSLTLNYEAIIQSWGSSPWTGGAERPHVKLDDSWPHDCTNMWVVGRGMVGHGGEDLLGTPRLGQGMDDVGREARVSRYREKRRTRLFSKKIRYEVRKLNAEKRPRMKGRFVKRATAGGSLTIAGLA</sequence>
<dbReference type="InterPro" id="IPR049808">
    <property type="entry name" value="CONSTANS-like_Bbox1"/>
</dbReference>
<dbReference type="Pfam" id="PF06203">
    <property type="entry name" value="CCT"/>
    <property type="match status" value="1"/>
</dbReference>
<evidence type="ECO:0000256" key="4">
    <source>
        <dbReference type="ARBA" id="ARBA00022771"/>
    </source>
</evidence>
<dbReference type="ExpressionAtlas" id="A0A3L6DFU6">
    <property type="expression patterns" value="baseline and differential"/>
</dbReference>
<comment type="caution">
    <text evidence="12">The sequence shown here is derived from an EMBL/GenBank/DDBJ whole genome shotgun (WGS) entry which is preliminary data.</text>
</comment>
<keyword evidence="5" id="KW-0862">Zinc</keyword>
<feature type="region of interest" description="Disordered" evidence="9">
    <location>
        <begin position="118"/>
        <end position="147"/>
    </location>
</feature>
<comment type="similarity">
    <text evidence="2">Belongs to the CONSTANS family.</text>
</comment>
<evidence type="ECO:0000256" key="1">
    <source>
        <dbReference type="ARBA" id="ARBA00004123"/>
    </source>
</evidence>
<name>A0A3L6DFU6_MAIZE</name>
<reference evidence="12" key="1">
    <citation type="journal article" date="2018" name="Nat. Genet.">
        <title>Extensive intraspecific gene order and gene structural variations between Mo17 and other maize genomes.</title>
        <authorList>
            <person name="Sun S."/>
            <person name="Zhou Y."/>
            <person name="Chen J."/>
            <person name="Shi J."/>
            <person name="Zhao H."/>
            <person name="Zhao H."/>
            <person name="Song W."/>
            <person name="Zhang M."/>
            <person name="Cui Y."/>
            <person name="Dong X."/>
            <person name="Liu H."/>
            <person name="Ma X."/>
            <person name="Jiao Y."/>
            <person name="Wang B."/>
            <person name="Wei X."/>
            <person name="Stein J.C."/>
            <person name="Glaubitz J.C."/>
            <person name="Lu F."/>
            <person name="Yu G."/>
            <person name="Liang C."/>
            <person name="Fengler K."/>
            <person name="Li B."/>
            <person name="Rafalski A."/>
            <person name="Schnable P.S."/>
            <person name="Ware D.H."/>
            <person name="Buckler E.S."/>
            <person name="Lai J."/>
        </authorList>
    </citation>
    <scope>NUCLEOTIDE SEQUENCE [LARGE SCALE GENOMIC DNA]</scope>
    <source>
        <tissue evidence="12">Seedling</tissue>
    </source>
</reference>
<feature type="compositionally biased region" description="Polar residues" evidence="9">
    <location>
        <begin position="303"/>
        <end position="321"/>
    </location>
</feature>
<dbReference type="InterPro" id="IPR000315">
    <property type="entry name" value="Znf_B-box"/>
</dbReference>
<keyword evidence="6 8" id="KW-0539">Nucleus</keyword>
<accession>A0A3L6DFU6</accession>
<gene>
    <name evidence="12" type="primary">COL16_2</name>
    <name evidence="12" type="ORF">Zm00014a_034784</name>
</gene>
<protein>
    <submittedName>
        <fullName evidence="12">Zinc finger protein CONSTANS-LIKE 16</fullName>
    </submittedName>
</protein>
<evidence type="ECO:0000313" key="12">
    <source>
        <dbReference type="EMBL" id="PWZ07484.1"/>
    </source>
</evidence>
<dbReference type="GO" id="GO:0005634">
    <property type="term" value="C:nucleus"/>
    <property type="evidence" value="ECO:0007669"/>
    <property type="project" value="UniProtKB-SubCell"/>
</dbReference>
<evidence type="ECO:0000256" key="5">
    <source>
        <dbReference type="ARBA" id="ARBA00022833"/>
    </source>
</evidence>
<dbReference type="GO" id="GO:0008270">
    <property type="term" value="F:zinc ion binding"/>
    <property type="evidence" value="ECO:0007669"/>
    <property type="project" value="UniProtKB-KW"/>
</dbReference>
<organism evidence="12">
    <name type="scientific">Zea mays</name>
    <name type="common">Maize</name>
    <dbReference type="NCBI Taxonomy" id="4577"/>
    <lineage>
        <taxon>Eukaryota</taxon>
        <taxon>Viridiplantae</taxon>
        <taxon>Streptophyta</taxon>
        <taxon>Embryophyta</taxon>
        <taxon>Tracheophyta</taxon>
        <taxon>Spermatophyta</taxon>
        <taxon>Magnoliopsida</taxon>
        <taxon>Liliopsida</taxon>
        <taxon>Poales</taxon>
        <taxon>Poaceae</taxon>
        <taxon>PACMAD clade</taxon>
        <taxon>Panicoideae</taxon>
        <taxon>Andropogonodae</taxon>
        <taxon>Andropogoneae</taxon>
        <taxon>Tripsacinae</taxon>
        <taxon>Zea</taxon>
    </lineage>
</organism>
<evidence type="ECO:0000256" key="3">
    <source>
        <dbReference type="ARBA" id="ARBA00022723"/>
    </source>
</evidence>
<dbReference type="Pfam" id="PF00643">
    <property type="entry name" value="zf-B_box"/>
    <property type="match status" value="1"/>
</dbReference>
<keyword evidence="3" id="KW-0479">Metal-binding</keyword>
<dbReference type="SMART" id="SM00336">
    <property type="entry name" value="BBOX"/>
    <property type="match status" value="1"/>
</dbReference>
<comment type="subcellular location">
    <subcellularLocation>
        <location evidence="1 8">Nucleus</location>
    </subcellularLocation>
</comment>
<dbReference type="PROSITE" id="PS51017">
    <property type="entry name" value="CCT"/>
    <property type="match status" value="1"/>
</dbReference>
<evidence type="ECO:0000259" key="11">
    <source>
        <dbReference type="PROSITE" id="PS51017"/>
    </source>
</evidence>
<feature type="domain" description="CCT" evidence="11">
    <location>
        <begin position="401"/>
        <end position="443"/>
    </location>
</feature>
<feature type="domain" description="B box-type" evidence="10">
    <location>
        <begin position="19"/>
        <end position="66"/>
    </location>
</feature>
<feature type="region of interest" description="Disordered" evidence="9">
    <location>
        <begin position="302"/>
        <end position="321"/>
    </location>
</feature>
<dbReference type="Proteomes" id="UP000251960">
    <property type="component" value="Chromosome 9"/>
</dbReference>
<evidence type="ECO:0000259" key="10">
    <source>
        <dbReference type="PROSITE" id="PS50119"/>
    </source>
</evidence>
<evidence type="ECO:0000256" key="9">
    <source>
        <dbReference type="SAM" id="MobiDB-lite"/>
    </source>
</evidence>
<dbReference type="InterPro" id="IPR052453">
    <property type="entry name" value="CONSTANS-like_ZF"/>
</dbReference>
<dbReference type="PANTHER" id="PTHR31874:SF1">
    <property type="entry name" value="ZINC FINGER PROTEIN CONSTANS-LIKE 6"/>
    <property type="match status" value="1"/>
</dbReference>
<feature type="compositionally biased region" description="Acidic residues" evidence="9">
    <location>
        <begin position="137"/>
        <end position="147"/>
    </location>
</feature>
<dbReference type="EMBL" id="NCVQ01000010">
    <property type="protein sequence ID" value="PWZ07484.1"/>
    <property type="molecule type" value="Genomic_DNA"/>
</dbReference>
<dbReference type="InterPro" id="IPR010402">
    <property type="entry name" value="CCT_domain"/>
</dbReference>
<dbReference type="CDD" id="cd19821">
    <property type="entry name" value="Bbox1_BBX-like"/>
    <property type="match status" value="1"/>
</dbReference>
<evidence type="ECO:0000256" key="7">
    <source>
        <dbReference type="PROSITE-ProRule" id="PRU00024"/>
    </source>
</evidence>
<dbReference type="AlphaFoldDB" id="A0A3L6DFU6"/>
<evidence type="ECO:0000256" key="2">
    <source>
        <dbReference type="ARBA" id="ARBA00010024"/>
    </source>
</evidence>
<evidence type="ECO:0000256" key="8">
    <source>
        <dbReference type="PROSITE-ProRule" id="PRU00357"/>
    </source>
</evidence>
<proteinExistence type="inferred from homology"/>
<feature type="region of interest" description="Disordered" evidence="9">
    <location>
        <begin position="61"/>
        <end position="90"/>
    </location>
</feature>
<evidence type="ECO:0000256" key="6">
    <source>
        <dbReference type="ARBA" id="ARBA00023242"/>
    </source>
</evidence>
<dbReference type="PROSITE" id="PS50119">
    <property type="entry name" value="ZF_BBOX"/>
    <property type="match status" value="1"/>
</dbReference>
<keyword evidence="4 7" id="KW-0863">Zinc-finger</keyword>